<protein>
    <submittedName>
        <fullName evidence="5">Cell division protein FtsZ</fullName>
    </submittedName>
</protein>
<dbReference type="InterPro" id="IPR036525">
    <property type="entry name" value="Tubulin/FtsZ_GTPase_sf"/>
</dbReference>
<dbReference type="SUPFAM" id="SSF52490">
    <property type="entry name" value="Tubulin nucleotide-binding domain-like"/>
    <property type="match status" value="1"/>
</dbReference>
<keyword evidence="5" id="KW-0131">Cell cycle</keyword>
<accession>D6PJQ0</accession>
<keyword evidence="1" id="KW-0547">Nucleotide-binding</keyword>
<proteinExistence type="predicted"/>
<dbReference type="EMBL" id="GU943111">
    <property type="protein sequence ID" value="ADD95951.1"/>
    <property type="molecule type" value="Genomic_DNA"/>
</dbReference>
<dbReference type="GO" id="GO:0003924">
    <property type="term" value="F:GTPase activity"/>
    <property type="evidence" value="ECO:0007669"/>
    <property type="project" value="InterPro"/>
</dbReference>
<dbReference type="Gene3D" id="3.40.50.1440">
    <property type="entry name" value="Tubulin/FtsZ, GTPase domain"/>
    <property type="match status" value="1"/>
</dbReference>
<dbReference type="PANTHER" id="PTHR30314">
    <property type="entry name" value="CELL DIVISION PROTEIN FTSZ-RELATED"/>
    <property type="match status" value="1"/>
</dbReference>
<dbReference type="InterPro" id="IPR008280">
    <property type="entry name" value="Tub_FtsZ_C"/>
</dbReference>
<dbReference type="SMART" id="SM00865">
    <property type="entry name" value="Tubulin_C"/>
    <property type="match status" value="1"/>
</dbReference>
<name>D6PJQ0_9ZZZZ</name>
<evidence type="ECO:0000256" key="1">
    <source>
        <dbReference type="ARBA" id="ARBA00022741"/>
    </source>
</evidence>
<dbReference type="Pfam" id="PF12327">
    <property type="entry name" value="FtsZ_C"/>
    <property type="match status" value="1"/>
</dbReference>
<dbReference type="PANTHER" id="PTHR30314:SF3">
    <property type="entry name" value="MITOCHONDRIAL DIVISION PROTEIN FSZA"/>
    <property type="match status" value="1"/>
</dbReference>
<dbReference type="SUPFAM" id="SSF55307">
    <property type="entry name" value="Tubulin C-terminal domain-like"/>
    <property type="match status" value="1"/>
</dbReference>
<evidence type="ECO:0000256" key="2">
    <source>
        <dbReference type="ARBA" id="ARBA00023134"/>
    </source>
</evidence>
<dbReference type="InterPro" id="IPR024757">
    <property type="entry name" value="FtsZ_C"/>
</dbReference>
<dbReference type="InterPro" id="IPR045061">
    <property type="entry name" value="FtsZ/CetZ"/>
</dbReference>
<dbReference type="InterPro" id="IPR003008">
    <property type="entry name" value="Tubulin_FtsZ_GTPase"/>
</dbReference>
<dbReference type="GO" id="GO:0051301">
    <property type="term" value="P:cell division"/>
    <property type="evidence" value="ECO:0007669"/>
    <property type="project" value="UniProtKB-KW"/>
</dbReference>
<dbReference type="Gene3D" id="3.30.1330.20">
    <property type="entry name" value="Tubulin/FtsZ, C-terminal domain"/>
    <property type="match status" value="1"/>
</dbReference>
<evidence type="ECO:0000313" key="5">
    <source>
        <dbReference type="EMBL" id="ADD95951.1"/>
    </source>
</evidence>
<keyword evidence="5" id="KW-0132">Cell division</keyword>
<dbReference type="InterPro" id="IPR037103">
    <property type="entry name" value="Tubulin/FtsZ-like_C"/>
</dbReference>
<dbReference type="InterPro" id="IPR018316">
    <property type="entry name" value="Tubulin/FtsZ_2-layer-sand-dom"/>
</dbReference>
<evidence type="ECO:0000259" key="4">
    <source>
        <dbReference type="SMART" id="SM00865"/>
    </source>
</evidence>
<feature type="domain" description="Tubulin/FtsZ GTPase" evidence="3">
    <location>
        <begin position="5"/>
        <end position="197"/>
    </location>
</feature>
<feature type="domain" description="Tubulin/FtsZ 2-layer sandwich" evidence="4">
    <location>
        <begin position="193"/>
        <end position="309"/>
    </location>
</feature>
<organism evidence="5">
    <name type="scientific">uncultured organism MedDCM-OCT-S04-C1</name>
    <dbReference type="NCBI Taxonomy" id="743604"/>
    <lineage>
        <taxon>unclassified sequences</taxon>
        <taxon>environmental samples</taxon>
    </lineage>
</organism>
<keyword evidence="2" id="KW-0342">GTP-binding</keyword>
<dbReference type="GO" id="GO:0005525">
    <property type="term" value="F:GTP binding"/>
    <property type="evidence" value="ECO:0007669"/>
    <property type="project" value="UniProtKB-KW"/>
</dbReference>
<dbReference type="PRINTS" id="PR00423">
    <property type="entry name" value="CELLDVISFTSZ"/>
</dbReference>
<reference evidence="5" key="1">
    <citation type="journal article" date="2010" name="ISME J.">
        <title>Metagenome of the Mediterranean deep chlorophyll maximum studied by direct and fosmid library 454 pyrosequencing.</title>
        <authorList>
            <person name="Ghai R."/>
            <person name="Martin-Cuadrado A.B."/>
            <person name="Molto A.G."/>
            <person name="Heredia I.G."/>
            <person name="Cabrera R."/>
            <person name="Martin J."/>
            <person name="Verdu M."/>
            <person name="Deschamps P."/>
            <person name="Moreira D."/>
            <person name="Lopez-Garcia P."/>
            <person name="Mira A."/>
            <person name="Rodriguez-Valera F."/>
        </authorList>
    </citation>
    <scope>NUCLEOTIDE SEQUENCE</scope>
</reference>
<dbReference type="SMART" id="SM00864">
    <property type="entry name" value="Tubulin"/>
    <property type="match status" value="1"/>
</dbReference>
<sequence length="309" mass="32301">MDGAQILIAGIGGLGGSWAQRAHSKTGHDIDLVLIDADETTFNAPDAHVIRLGRDLDSAGCAALPPLGEQRMRQASDVSRTLLDGVELVILLTGLGGGTGTGAAPEFARQARLSGAIVISIAAIPFEAQETRVKVSKEGLSKLEANSDVCVRLDLDRLAWQARERGIDWRLGASWVEEFVDGLVRTLMRLGLINLDLMDLKTIVGHSGGSTLMVGQGDPEDANSLLEDALSAPLANLSLDGAKACLLQIEGGPGMTVGQVGLIADAFTARFDDNAQVILGARVSDDLHGQIRVVAVVAGLDETTGLSLV</sequence>
<dbReference type="AlphaFoldDB" id="D6PJQ0"/>
<dbReference type="Pfam" id="PF00091">
    <property type="entry name" value="Tubulin"/>
    <property type="match status" value="1"/>
</dbReference>
<evidence type="ECO:0000259" key="3">
    <source>
        <dbReference type="SMART" id="SM00864"/>
    </source>
</evidence>